<reference evidence="2" key="2">
    <citation type="submission" date="2015-01" db="EMBL/GenBank/DDBJ databases">
        <title>Evolutionary Origins and Diversification of the Mycorrhizal Mutualists.</title>
        <authorList>
            <consortium name="DOE Joint Genome Institute"/>
            <consortium name="Mycorrhizal Genomics Consortium"/>
            <person name="Kohler A."/>
            <person name="Kuo A."/>
            <person name="Nagy L.G."/>
            <person name="Floudas D."/>
            <person name="Copeland A."/>
            <person name="Barry K.W."/>
            <person name="Cichocki N."/>
            <person name="Veneault-Fourrey C."/>
            <person name="LaButti K."/>
            <person name="Lindquist E.A."/>
            <person name="Lipzen A."/>
            <person name="Lundell T."/>
            <person name="Morin E."/>
            <person name="Murat C."/>
            <person name="Riley R."/>
            <person name="Ohm R."/>
            <person name="Sun H."/>
            <person name="Tunlid A."/>
            <person name="Henrissat B."/>
            <person name="Grigoriev I.V."/>
            <person name="Hibbett D.S."/>
            <person name="Martin F."/>
        </authorList>
    </citation>
    <scope>NUCLEOTIDE SEQUENCE [LARGE SCALE GENOMIC DNA]</scope>
    <source>
        <strain evidence="2">LaAM-08-1</strain>
    </source>
</reference>
<reference evidence="1 2" key="1">
    <citation type="submission" date="2014-04" db="EMBL/GenBank/DDBJ databases">
        <authorList>
            <consortium name="DOE Joint Genome Institute"/>
            <person name="Kuo A."/>
            <person name="Kohler A."/>
            <person name="Nagy L.G."/>
            <person name="Floudas D."/>
            <person name="Copeland A."/>
            <person name="Barry K.W."/>
            <person name="Cichocki N."/>
            <person name="Veneault-Fourrey C."/>
            <person name="LaButti K."/>
            <person name="Lindquist E.A."/>
            <person name="Lipzen A."/>
            <person name="Lundell T."/>
            <person name="Morin E."/>
            <person name="Murat C."/>
            <person name="Sun H."/>
            <person name="Tunlid A."/>
            <person name="Henrissat B."/>
            <person name="Grigoriev I.V."/>
            <person name="Hibbett D.S."/>
            <person name="Martin F."/>
            <person name="Nordberg H.P."/>
            <person name="Cantor M.N."/>
            <person name="Hua S.X."/>
        </authorList>
    </citation>
    <scope>NUCLEOTIDE SEQUENCE [LARGE SCALE GENOMIC DNA]</scope>
    <source>
        <strain evidence="1 2">LaAM-08-1</strain>
    </source>
</reference>
<keyword evidence="2" id="KW-1185">Reference proteome</keyword>
<organism evidence="1 2">
    <name type="scientific">Laccaria amethystina LaAM-08-1</name>
    <dbReference type="NCBI Taxonomy" id="1095629"/>
    <lineage>
        <taxon>Eukaryota</taxon>
        <taxon>Fungi</taxon>
        <taxon>Dikarya</taxon>
        <taxon>Basidiomycota</taxon>
        <taxon>Agaricomycotina</taxon>
        <taxon>Agaricomycetes</taxon>
        <taxon>Agaricomycetidae</taxon>
        <taxon>Agaricales</taxon>
        <taxon>Agaricineae</taxon>
        <taxon>Hydnangiaceae</taxon>
        <taxon>Laccaria</taxon>
    </lineage>
</organism>
<protein>
    <submittedName>
        <fullName evidence="1">Unplaced genomic scaffold K443scaffold_205, whole genome shotgun sequence</fullName>
    </submittedName>
</protein>
<sequence length="64" mass="7448">MAPQPAPCICWNYKVTKSSEISFPLSIFSEKFPYSHVLLYFIFLITRDTYLARVQIYCVPLVTP</sequence>
<dbReference type="AlphaFoldDB" id="A0A0C9WUF9"/>
<gene>
    <name evidence="1" type="ORF">K443DRAFT_313554</name>
</gene>
<dbReference type="EMBL" id="KN838740">
    <property type="protein sequence ID" value="KIJ95865.1"/>
    <property type="molecule type" value="Genomic_DNA"/>
</dbReference>
<accession>A0A0C9WUF9</accession>
<evidence type="ECO:0000313" key="1">
    <source>
        <dbReference type="EMBL" id="KIJ95865.1"/>
    </source>
</evidence>
<name>A0A0C9WUF9_9AGAR</name>
<evidence type="ECO:0000313" key="2">
    <source>
        <dbReference type="Proteomes" id="UP000054477"/>
    </source>
</evidence>
<dbReference type="HOGENOM" id="CLU_2867999_0_0_1"/>
<dbReference type="Proteomes" id="UP000054477">
    <property type="component" value="Unassembled WGS sequence"/>
</dbReference>
<proteinExistence type="predicted"/>